<evidence type="ECO:0000256" key="7">
    <source>
        <dbReference type="ARBA" id="ARBA00022801"/>
    </source>
</evidence>
<keyword evidence="9" id="KW-0234">DNA repair</keyword>
<evidence type="ECO:0000256" key="17">
    <source>
        <dbReference type="PIRSR" id="PIRSR603561-1"/>
    </source>
</evidence>
<evidence type="ECO:0000256" key="13">
    <source>
        <dbReference type="ARBA" id="ARBA00040794"/>
    </source>
</evidence>
<feature type="binding site" evidence="17">
    <location>
        <position position="28"/>
    </location>
    <ligand>
        <name>8-oxo-dGTP</name>
        <dbReference type="ChEBI" id="CHEBI:77896"/>
    </ligand>
</feature>
<keyword evidence="8 18" id="KW-0460">Magnesium</keyword>
<accession>A0A0A3YNG5</accession>
<evidence type="ECO:0000256" key="18">
    <source>
        <dbReference type="PIRSR" id="PIRSR603561-2"/>
    </source>
</evidence>
<dbReference type="NCBIfam" id="NF008044">
    <property type="entry name" value="PRK10776.1"/>
    <property type="match status" value="1"/>
</dbReference>
<dbReference type="SUPFAM" id="SSF55811">
    <property type="entry name" value="Nudix"/>
    <property type="match status" value="1"/>
</dbReference>
<feature type="binding site" evidence="18">
    <location>
        <position position="57"/>
    </location>
    <ligand>
        <name>Mg(2+)</name>
        <dbReference type="ChEBI" id="CHEBI:18420"/>
    </ligand>
</feature>
<dbReference type="GO" id="GO:0006281">
    <property type="term" value="P:DNA repair"/>
    <property type="evidence" value="ECO:0007669"/>
    <property type="project" value="UniProtKB-KW"/>
</dbReference>
<feature type="binding site" evidence="17">
    <location>
        <position position="119"/>
    </location>
    <ligand>
        <name>8-oxo-dGTP</name>
        <dbReference type="ChEBI" id="CHEBI:77896"/>
    </ligand>
</feature>
<gene>
    <name evidence="20" type="ORF">NG99_21625</name>
</gene>
<evidence type="ECO:0000256" key="14">
    <source>
        <dbReference type="ARBA" id="ARBA00041592"/>
    </source>
</evidence>
<evidence type="ECO:0000313" key="21">
    <source>
        <dbReference type="Proteomes" id="UP000030351"/>
    </source>
</evidence>
<keyword evidence="5 18" id="KW-0479">Metal-binding</keyword>
<dbReference type="eggNOG" id="COG0494">
    <property type="taxonomic scope" value="Bacteria"/>
</dbReference>
<evidence type="ECO:0000256" key="6">
    <source>
        <dbReference type="ARBA" id="ARBA00022763"/>
    </source>
</evidence>
<keyword evidence="4" id="KW-0235">DNA replication</keyword>
<dbReference type="STRING" id="371042.NG99_21625"/>
<dbReference type="PROSITE" id="PS51462">
    <property type="entry name" value="NUDIX"/>
    <property type="match status" value="1"/>
</dbReference>
<dbReference type="InterPro" id="IPR020476">
    <property type="entry name" value="Nudix_hydrolase"/>
</dbReference>
<reference evidence="20 21" key="1">
    <citation type="submission" date="2014-10" db="EMBL/GenBank/DDBJ databases">
        <title>Genome sequence of Erwinia typographi M043b.</title>
        <authorList>
            <person name="Chan K.-G."/>
            <person name="Tan W.-S."/>
        </authorList>
    </citation>
    <scope>NUCLEOTIDE SEQUENCE [LARGE SCALE GENOMIC DNA]</scope>
    <source>
        <strain evidence="20 21">M043b</strain>
    </source>
</reference>
<organism evidence="20 21">
    <name type="scientific">Erwinia typographi</name>
    <dbReference type="NCBI Taxonomy" id="371042"/>
    <lineage>
        <taxon>Bacteria</taxon>
        <taxon>Pseudomonadati</taxon>
        <taxon>Pseudomonadota</taxon>
        <taxon>Gammaproteobacteria</taxon>
        <taxon>Enterobacterales</taxon>
        <taxon>Erwiniaceae</taxon>
        <taxon>Erwinia</taxon>
    </lineage>
</organism>
<dbReference type="PRINTS" id="PR01401">
    <property type="entry name" value="MUTATORMUTT"/>
</dbReference>
<evidence type="ECO:0000256" key="5">
    <source>
        <dbReference type="ARBA" id="ARBA00022723"/>
    </source>
</evidence>
<evidence type="ECO:0000259" key="19">
    <source>
        <dbReference type="PROSITE" id="PS51462"/>
    </source>
</evidence>
<feature type="domain" description="Nudix hydrolase" evidence="19">
    <location>
        <begin position="1"/>
        <end position="128"/>
    </location>
</feature>
<evidence type="ECO:0000256" key="2">
    <source>
        <dbReference type="ARBA" id="ARBA00005582"/>
    </source>
</evidence>
<feature type="binding site" evidence="18">
    <location>
        <position position="37"/>
    </location>
    <ligand>
        <name>Mg(2+)</name>
        <dbReference type="ChEBI" id="CHEBI:18420"/>
    </ligand>
</feature>
<name>A0A0A3YNG5_9GAMM</name>
<evidence type="ECO:0000256" key="16">
    <source>
        <dbReference type="ARBA" id="ARBA00042798"/>
    </source>
</evidence>
<dbReference type="GO" id="GO:0044715">
    <property type="term" value="F:8-oxo-dGDP phosphatase activity"/>
    <property type="evidence" value="ECO:0007669"/>
    <property type="project" value="TreeGrafter"/>
</dbReference>
<proteinExistence type="inferred from homology"/>
<dbReference type="InterPro" id="IPR015797">
    <property type="entry name" value="NUDIX_hydrolase-like_dom_sf"/>
</dbReference>
<dbReference type="FunFam" id="3.90.79.10:FF:000014">
    <property type="entry name" value="8-oxo-dGTP diphosphatase MutT"/>
    <property type="match status" value="1"/>
</dbReference>
<comment type="similarity">
    <text evidence="2">Belongs to the Nudix hydrolase family.</text>
</comment>
<keyword evidence="6" id="KW-0227">DNA damage</keyword>
<keyword evidence="7 20" id="KW-0378">Hydrolase</keyword>
<dbReference type="NCBIfam" id="TIGR00586">
    <property type="entry name" value="mutt"/>
    <property type="match status" value="1"/>
</dbReference>
<dbReference type="RefSeq" id="WP_034897600.1">
    <property type="nucleotide sequence ID" value="NZ_JRUQ01000062.1"/>
</dbReference>
<dbReference type="GO" id="GO:0035539">
    <property type="term" value="F:8-oxo-7,8-dihydrodeoxyguanosine triphosphate pyrophosphatase activity"/>
    <property type="evidence" value="ECO:0007669"/>
    <property type="project" value="UniProtKB-EC"/>
</dbReference>
<dbReference type="PANTHER" id="PTHR47707">
    <property type="entry name" value="8-OXO-DGTP DIPHOSPHATASE"/>
    <property type="match status" value="1"/>
</dbReference>
<dbReference type="Pfam" id="PF14815">
    <property type="entry name" value="NUDIX_4"/>
    <property type="match status" value="1"/>
</dbReference>
<comment type="catalytic activity">
    <reaction evidence="10">
        <text>8-oxo-dGTP + H2O = 8-oxo-dGMP + diphosphate + H(+)</text>
        <dbReference type="Rhea" id="RHEA:31575"/>
        <dbReference type="ChEBI" id="CHEBI:15377"/>
        <dbReference type="ChEBI" id="CHEBI:15378"/>
        <dbReference type="ChEBI" id="CHEBI:33019"/>
        <dbReference type="ChEBI" id="CHEBI:63224"/>
        <dbReference type="ChEBI" id="CHEBI:77896"/>
        <dbReference type="EC" id="3.6.1.55"/>
    </reaction>
</comment>
<dbReference type="InterPro" id="IPR000086">
    <property type="entry name" value="NUDIX_hydrolase_dom"/>
</dbReference>
<evidence type="ECO:0000256" key="10">
    <source>
        <dbReference type="ARBA" id="ARBA00035861"/>
    </source>
</evidence>
<dbReference type="EC" id="3.6.1.55" evidence="12"/>
<dbReference type="AlphaFoldDB" id="A0A0A3YNG5"/>
<evidence type="ECO:0000256" key="12">
    <source>
        <dbReference type="ARBA" id="ARBA00038905"/>
    </source>
</evidence>
<comment type="cofactor">
    <cofactor evidence="1 18">
        <name>Mg(2+)</name>
        <dbReference type="ChEBI" id="CHEBI:18420"/>
    </cofactor>
</comment>
<evidence type="ECO:0000256" key="3">
    <source>
        <dbReference type="ARBA" id="ARBA00022457"/>
    </source>
</evidence>
<protein>
    <recommendedName>
        <fullName evidence="13">8-oxo-dGTP diphosphatase</fullName>
        <ecNumber evidence="12">3.6.1.55</ecNumber>
    </recommendedName>
    <alternativeName>
        <fullName evidence="16">7,8-dihydro-8-oxoguanine-triphosphatase</fullName>
    </alternativeName>
    <alternativeName>
        <fullName evidence="15">Mutator protein MutT</fullName>
    </alternativeName>
    <alternativeName>
        <fullName evidence="14">dGTP pyrophosphohydrolase</fullName>
    </alternativeName>
</protein>
<keyword evidence="21" id="KW-1185">Reference proteome</keyword>
<evidence type="ECO:0000256" key="8">
    <source>
        <dbReference type="ARBA" id="ARBA00022842"/>
    </source>
</evidence>
<dbReference type="GO" id="GO:0046872">
    <property type="term" value="F:metal ion binding"/>
    <property type="evidence" value="ECO:0007669"/>
    <property type="project" value="UniProtKB-KW"/>
</dbReference>
<dbReference type="GO" id="GO:0008413">
    <property type="term" value="F:8-oxo-7,8-dihydroguanosine triphosphate pyrophosphatase activity"/>
    <property type="evidence" value="ECO:0007669"/>
    <property type="project" value="InterPro"/>
</dbReference>
<evidence type="ECO:0000256" key="4">
    <source>
        <dbReference type="ARBA" id="ARBA00022705"/>
    </source>
</evidence>
<dbReference type="GO" id="GO:0044716">
    <property type="term" value="F:8-oxo-GDP phosphatase activity"/>
    <property type="evidence" value="ECO:0007669"/>
    <property type="project" value="TreeGrafter"/>
</dbReference>
<dbReference type="PRINTS" id="PR00502">
    <property type="entry name" value="NUDIXFAMILY"/>
</dbReference>
<keyword evidence="3" id="KW-0515">Mutator protein</keyword>
<dbReference type="PROSITE" id="PS00893">
    <property type="entry name" value="NUDIX_BOX"/>
    <property type="match status" value="1"/>
</dbReference>
<evidence type="ECO:0000256" key="9">
    <source>
        <dbReference type="ARBA" id="ARBA00023204"/>
    </source>
</evidence>
<evidence type="ECO:0000256" key="15">
    <source>
        <dbReference type="ARBA" id="ARBA00041979"/>
    </source>
</evidence>
<dbReference type="InterPro" id="IPR029119">
    <property type="entry name" value="MutY_C"/>
</dbReference>
<dbReference type="GO" id="GO:0006260">
    <property type="term" value="P:DNA replication"/>
    <property type="evidence" value="ECO:0007669"/>
    <property type="project" value="UniProtKB-KW"/>
</dbReference>
<dbReference type="CDD" id="cd03425">
    <property type="entry name" value="NUDIX_MutT_NudA_like"/>
    <property type="match status" value="1"/>
</dbReference>
<comment type="caution">
    <text evidence="20">The sequence shown here is derived from an EMBL/GenBank/DDBJ whole genome shotgun (WGS) entry which is preliminary data.</text>
</comment>
<dbReference type="Gene3D" id="3.90.79.10">
    <property type="entry name" value="Nucleoside Triphosphate Pyrophosphohydrolase"/>
    <property type="match status" value="1"/>
</dbReference>
<dbReference type="InterPro" id="IPR047127">
    <property type="entry name" value="MutT-like"/>
</dbReference>
<dbReference type="InterPro" id="IPR003561">
    <property type="entry name" value="Mutator_MutT"/>
</dbReference>
<evidence type="ECO:0000256" key="1">
    <source>
        <dbReference type="ARBA" id="ARBA00001946"/>
    </source>
</evidence>
<feature type="binding site" evidence="17">
    <location>
        <position position="23"/>
    </location>
    <ligand>
        <name>8-oxo-dGTP</name>
        <dbReference type="ChEBI" id="CHEBI:77896"/>
    </ligand>
</feature>
<evidence type="ECO:0000256" key="11">
    <source>
        <dbReference type="ARBA" id="ARBA00036904"/>
    </source>
</evidence>
<dbReference type="Proteomes" id="UP000030351">
    <property type="component" value="Unassembled WGS sequence"/>
</dbReference>
<sequence>MKHLQVAVGIIRDEQQNIFLARRSARSHMANMWEFPGGKIEPGETAEQALKRELHEETGIEVEHASAYDVAEHSDSELRVTLHFFIVSGWQGQPYGREGQPQRWVAQRELVASEFPPANAAIVRRLVAEALPFSAPGADSA</sequence>
<dbReference type="EMBL" id="JRUQ01000062">
    <property type="protein sequence ID" value="KGT88357.1"/>
    <property type="molecule type" value="Genomic_DNA"/>
</dbReference>
<dbReference type="PANTHER" id="PTHR47707:SF1">
    <property type="entry name" value="NUDIX HYDROLASE FAMILY PROTEIN"/>
    <property type="match status" value="1"/>
</dbReference>
<dbReference type="InterPro" id="IPR020084">
    <property type="entry name" value="NUDIX_hydrolase_CS"/>
</dbReference>
<feature type="binding site" evidence="17">
    <location>
        <begin position="34"/>
        <end position="37"/>
    </location>
    <ligand>
        <name>8-oxo-dGTP</name>
        <dbReference type="ChEBI" id="CHEBI:77896"/>
    </ligand>
</feature>
<dbReference type="OrthoDB" id="9810648at2"/>
<comment type="catalytic activity">
    <reaction evidence="11">
        <text>8-oxo-GTP + H2O = 8-oxo-GMP + diphosphate + H(+)</text>
        <dbReference type="Rhea" id="RHEA:67616"/>
        <dbReference type="ChEBI" id="CHEBI:15377"/>
        <dbReference type="ChEBI" id="CHEBI:15378"/>
        <dbReference type="ChEBI" id="CHEBI:33019"/>
        <dbReference type="ChEBI" id="CHEBI:143553"/>
        <dbReference type="ChEBI" id="CHEBI:145694"/>
    </reaction>
</comment>
<evidence type="ECO:0000313" key="20">
    <source>
        <dbReference type="EMBL" id="KGT88357.1"/>
    </source>
</evidence>